<protein>
    <recommendedName>
        <fullName evidence="5">Tellurium resistance protein TerC</fullName>
    </recommendedName>
</protein>
<feature type="transmembrane region" description="Helical" evidence="2">
    <location>
        <begin position="139"/>
        <end position="161"/>
    </location>
</feature>
<feature type="transmembrane region" description="Helical" evidence="2">
    <location>
        <begin position="34"/>
        <end position="54"/>
    </location>
</feature>
<evidence type="ECO:0000313" key="4">
    <source>
        <dbReference type="Proteomes" id="UP000591626"/>
    </source>
</evidence>
<feature type="transmembrane region" description="Helical" evidence="2">
    <location>
        <begin position="84"/>
        <end position="103"/>
    </location>
</feature>
<accession>A0AAP6XLS3</accession>
<dbReference type="AlphaFoldDB" id="A0AAP6XLS3"/>
<feature type="region of interest" description="Disordered" evidence="1">
    <location>
        <begin position="1"/>
        <end position="21"/>
    </location>
</feature>
<reference evidence="3 4" key="1">
    <citation type="submission" date="2020-03" db="EMBL/GenBank/DDBJ databases">
        <title>Draft genome sequences of bacterial isolates from the female urobiome.</title>
        <authorList>
            <person name="Miller-Ensminger T."/>
            <person name="Wolfe A.J."/>
            <person name="Putonti C."/>
        </authorList>
    </citation>
    <scope>NUCLEOTIDE SEQUENCE [LARGE SCALE GENOMIC DNA]</scope>
    <source>
        <strain evidence="3 4">UMB8490</strain>
    </source>
</reference>
<dbReference type="EMBL" id="JAAUVV010000019">
    <property type="protein sequence ID" value="NJJ04539.1"/>
    <property type="molecule type" value="Genomic_DNA"/>
</dbReference>
<keyword evidence="2" id="KW-0472">Membrane</keyword>
<evidence type="ECO:0000256" key="2">
    <source>
        <dbReference type="SAM" id="Phobius"/>
    </source>
</evidence>
<comment type="caution">
    <text evidence="3">The sequence shown here is derived from an EMBL/GenBank/DDBJ whole genome shotgun (WGS) entry which is preliminary data.</text>
</comment>
<keyword evidence="2" id="KW-0812">Transmembrane</keyword>
<organism evidence="3 4">
    <name type="scientific">Corynebacterium coyleae</name>
    <dbReference type="NCBI Taxonomy" id="53374"/>
    <lineage>
        <taxon>Bacteria</taxon>
        <taxon>Bacillati</taxon>
        <taxon>Actinomycetota</taxon>
        <taxon>Actinomycetes</taxon>
        <taxon>Mycobacteriales</taxon>
        <taxon>Corynebacteriaceae</taxon>
        <taxon>Corynebacterium</taxon>
    </lineage>
</organism>
<feature type="transmembrane region" description="Helical" evidence="2">
    <location>
        <begin position="115"/>
        <end position="133"/>
    </location>
</feature>
<evidence type="ECO:0000256" key="1">
    <source>
        <dbReference type="SAM" id="MobiDB-lite"/>
    </source>
</evidence>
<name>A0AAP6XLS3_9CORY</name>
<sequence>MAGMFPTMVSDPNDKNRRYSGEATEQWPRPLRTAYYLVVASAVLMIVIGLMTLVKGVPGRLPDTWMIEGADEALIERFRFNLRILAWGNIALAILLSMSAAYFHKGSKTARRIAAAGIGATVFLNVAGFFIGVAGWASIVVVVLLVAALFGMFRPAANVFVDTRSGDLWRGVA</sequence>
<dbReference type="Proteomes" id="UP000591626">
    <property type="component" value="Unassembled WGS sequence"/>
</dbReference>
<keyword evidence="2" id="KW-1133">Transmembrane helix</keyword>
<evidence type="ECO:0000313" key="3">
    <source>
        <dbReference type="EMBL" id="NJJ04539.1"/>
    </source>
</evidence>
<evidence type="ECO:0008006" key="5">
    <source>
        <dbReference type="Google" id="ProtNLM"/>
    </source>
</evidence>
<gene>
    <name evidence="3" type="ORF">HC138_09300</name>
</gene>
<proteinExistence type="predicted"/>
<dbReference type="RefSeq" id="WP_070449659.1">
    <property type="nucleotide sequence ID" value="NZ_JAAUVV010000019.1"/>
</dbReference>